<dbReference type="PIRSF" id="PIRSF000110">
    <property type="entry name" value="G6PD"/>
    <property type="match status" value="1"/>
</dbReference>
<dbReference type="InterPro" id="IPR036291">
    <property type="entry name" value="NAD(P)-bd_dom_sf"/>
</dbReference>
<evidence type="ECO:0000256" key="4">
    <source>
        <dbReference type="ARBA" id="ARBA00023002"/>
    </source>
</evidence>
<keyword evidence="4 6" id="KW-0560">Oxidoreductase</keyword>
<comment type="caution">
    <text evidence="6">Lacks conserved residue(s) required for the propagation of feature annotation.</text>
</comment>
<gene>
    <name evidence="6" type="primary">zwf</name>
    <name evidence="9" type="ORF">FC27_GL001065</name>
</gene>
<dbReference type="Gene3D" id="3.30.360.10">
    <property type="entry name" value="Dihydrodipicolinate Reductase, domain 2"/>
    <property type="match status" value="1"/>
</dbReference>
<dbReference type="NCBIfam" id="TIGR00871">
    <property type="entry name" value="zwf"/>
    <property type="match status" value="1"/>
</dbReference>
<dbReference type="UniPathway" id="UPA00115">
    <property type="reaction ID" value="UER00408"/>
</dbReference>
<name>A0A0R1SJY8_9LACO</name>
<evidence type="ECO:0000256" key="2">
    <source>
        <dbReference type="ARBA" id="ARBA00022526"/>
    </source>
</evidence>
<evidence type="ECO:0000259" key="7">
    <source>
        <dbReference type="Pfam" id="PF00479"/>
    </source>
</evidence>
<dbReference type="InterPro" id="IPR022675">
    <property type="entry name" value="G6P_DH_C"/>
</dbReference>
<dbReference type="PATRIC" id="fig|1423815.3.peg.1086"/>
<dbReference type="GO" id="GO:0050661">
    <property type="term" value="F:NADP binding"/>
    <property type="evidence" value="ECO:0007669"/>
    <property type="project" value="UniProtKB-UniRule"/>
</dbReference>
<dbReference type="AlphaFoldDB" id="A0A0R1SJY8"/>
<accession>A0A0R1SJY8</accession>
<protein>
    <recommendedName>
        <fullName evidence="6">Glucose-6-phosphate 1-dehydrogenase</fullName>
        <shortName evidence="6">G6PD</shortName>
        <ecNumber evidence="6">1.1.1.49</ecNumber>
    </recommendedName>
</protein>
<keyword evidence="10" id="KW-1185">Reference proteome</keyword>
<dbReference type="PANTHER" id="PTHR23429">
    <property type="entry name" value="GLUCOSE-6-PHOSPHATE 1-DEHYDROGENASE G6PD"/>
    <property type="match status" value="1"/>
</dbReference>
<dbReference type="Pfam" id="PF00479">
    <property type="entry name" value="G6PD_N"/>
    <property type="match status" value="1"/>
</dbReference>
<organism evidence="9 10">
    <name type="scientific">Companilactobacillus versmoldensis DSM 14857 = KCTC 3814</name>
    <dbReference type="NCBI Taxonomy" id="1423815"/>
    <lineage>
        <taxon>Bacteria</taxon>
        <taxon>Bacillati</taxon>
        <taxon>Bacillota</taxon>
        <taxon>Bacilli</taxon>
        <taxon>Lactobacillales</taxon>
        <taxon>Lactobacillaceae</taxon>
        <taxon>Companilactobacillus</taxon>
    </lineage>
</organism>
<reference evidence="9 10" key="1">
    <citation type="journal article" date="2015" name="Genome Announc.">
        <title>Expanding the biotechnology potential of lactobacilli through comparative genomics of 213 strains and associated genera.</title>
        <authorList>
            <person name="Sun Z."/>
            <person name="Harris H.M."/>
            <person name="McCann A."/>
            <person name="Guo C."/>
            <person name="Argimon S."/>
            <person name="Zhang W."/>
            <person name="Yang X."/>
            <person name="Jeffery I.B."/>
            <person name="Cooney J.C."/>
            <person name="Kagawa T.F."/>
            <person name="Liu W."/>
            <person name="Song Y."/>
            <person name="Salvetti E."/>
            <person name="Wrobel A."/>
            <person name="Rasinkangas P."/>
            <person name="Parkhill J."/>
            <person name="Rea M.C."/>
            <person name="O'Sullivan O."/>
            <person name="Ritari J."/>
            <person name="Douillard F.P."/>
            <person name="Paul Ross R."/>
            <person name="Yang R."/>
            <person name="Briner A.E."/>
            <person name="Felis G.E."/>
            <person name="de Vos W.M."/>
            <person name="Barrangou R."/>
            <person name="Klaenhammer T.R."/>
            <person name="Caufield P.W."/>
            <person name="Cui Y."/>
            <person name="Zhang H."/>
            <person name="O'Toole P.W."/>
        </authorList>
    </citation>
    <scope>NUCLEOTIDE SEQUENCE [LARGE SCALE GENOMIC DNA]</scope>
    <source>
        <strain evidence="9 10">DSM 14857</strain>
    </source>
</reference>
<feature type="binding site" evidence="6">
    <location>
        <position position="347"/>
    </location>
    <ligand>
        <name>substrate</name>
    </ligand>
</feature>
<dbReference type="SUPFAM" id="SSF55347">
    <property type="entry name" value="Glyceraldehyde-3-phosphate dehydrogenase-like, C-terminal domain"/>
    <property type="match status" value="1"/>
</dbReference>
<keyword evidence="5 6" id="KW-0119">Carbohydrate metabolism</keyword>
<dbReference type="InterPro" id="IPR001282">
    <property type="entry name" value="G6P_DH"/>
</dbReference>
<dbReference type="PRINTS" id="PR00079">
    <property type="entry name" value="G6PDHDRGNASE"/>
</dbReference>
<comment type="caution">
    <text evidence="9">The sequence shown here is derived from an EMBL/GenBank/DDBJ whole genome shotgun (WGS) entry which is preliminary data.</text>
</comment>
<dbReference type="SUPFAM" id="SSF51735">
    <property type="entry name" value="NAD(P)-binding Rossmann-fold domains"/>
    <property type="match status" value="1"/>
</dbReference>
<dbReference type="GO" id="GO:0005829">
    <property type="term" value="C:cytosol"/>
    <property type="evidence" value="ECO:0007669"/>
    <property type="project" value="TreeGrafter"/>
</dbReference>
<dbReference type="Proteomes" id="UP000051647">
    <property type="component" value="Unassembled WGS sequence"/>
</dbReference>
<dbReference type="STRING" id="1423815.FC27_GL001065"/>
<feature type="binding site" evidence="6">
    <location>
        <position position="352"/>
    </location>
    <ligand>
        <name>substrate</name>
    </ligand>
</feature>
<keyword evidence="2 6" id="KW-0313">Glucose metabolism</keyword>
<sequence length="488" mass="55893">MLGKRSNKNMTTEKSAVFIIFGGSGDLAHRKLYPAMYNLYKSGVLKDHFAVIGTARRPWSDDYYRSTVVDSLEDVDDDEKAMTEFSKHFFYQSHDVTDSDHYIALKNLAAKLDDQFDTGHNRIYYMAIAPRFFGTVAEHINSEGLKTDGYNRLVIEKPFGRSFDSACDLNSSLTKTFSESEIYRMDHYLGKFMVQQLTDIRMKNKTFEKALDHKYVSNMQITLSESLGVEDRGGYYETAGVLRDMIQNHIMQIIGAVAMDEPAKLDSDSIHEVKRAVFANLKDLTPEEVDQNFVRGQYGEDATGKLKAYREEDNVDANSNIETFVAGKVTMSNERWDGVPFYVRSGKRMPAKSSRIDVVFNDKVEELGIKPNTTVTFLIEPENGSSILVNGIDYQSANQDFIKFPEDSHYFDNEREAYESLMIDILDGDQIHFTLWDELQNTWKYVDVIRQQWDNETPDFPNYMSKTIGPDAASELLEKDGNTWVWDA</sequence>
<evidence type="ECO:0000313" key="10">
    <source>
        <dbReference type="Proteomes" id="UP000051647"/>
    </source>
</evidence>
<dbReference type="EMBL" id="AZFA01000020">
    <property type="protein sequence ID" value="KRL66136.1"/>
    <property type="molecule type" value="Genomic_DNA"/>
</dbReference>
<feature type="binding site" evidence="6">
    <location>
        <position position="187"/>
    </location>
    <ligand>
        <name>substrate</name>
    </ligand>
</feature>
<comment type="function">
    <text evidence="6">Catalyzes the oxidation of glucose 6-phosphate to 6-phosphogluconolactone.</text>
</comment>
<dbReference type="InterPro" id="IPR022674">
    <property type="entry name" value="G6P_DH_NAD-bd"/>
</dbReference>
<evidence type="ECO:0000259" key="8">
    <source>
        <dbReference type="Pfam" id="PF02781"/>
    </source>
</evidence>
<feature type="binding site" evidence="6">
    <location>
        <position position="157"/>
    </location>
    <ligand>
        <name>NADP(+)</name>
        <dbReference type="ChEBI" id="CHEBI:58349"/>
    </ligand>
</feature>
<dbReference type="GO" id="GO:0004345">
    <property type="term" value="F:glucose-6-phosphate dehydrogenase activity"/>
    <property type="evidence" value="ECO:0007669"/>
    <property type="project" value="UniProtKB-UniRule"/>
</dbReference>
<dbReference type="Pfam" id="PF02781">
    <property type="entry name" value="G6PD_C"/>
    <property type="match status" value="1"/>
</dbReference>
<feature type="active site" description="Proton acceptor" evidence="6">
    <location>
        <position position="249"/>
    </location>
</feature>
<dbReference type="eggNOG" id="COG0364">
    <property type="taxonomic scope" value="Bacteria"/>
</dbReference>
<feature type="binding site" evidence="6">
    <location>
        <position position="191"/>
    </location>
    <ligand>
        <name>substrate</name>
    </ligand>
</feature>
<feature type="binding site" evidence="6">
    <location>
        <begin position="95"/>
        <end position="96"/>
    </location>
    <ligand>
        <name>NADP(+)</name>
        <dbReference type="ChEBI" id="CHEBI:58349"/>
    </ligand>
</feature>
<evidence type="ECO:0000256" key="1">
    <source>
        <dbReference type="ARBA" id="ARBA00004937"/>
    </source>
</evidence>
<dbReference type="Gene3D" id="3.40.50.720">
    <property type="entry name" value="NAD(P)-binding Rossmann-like Domain"/>
    <property type="match status" value="1"/>
</dbReference>
<comment type="catalytic activity">
    <reaction evidence="6">
        <text>D-glucose 6-phosphate + NADP(+) = 6-phospho-D-glucono-1,5-lactone + NADPH + H(+)</text>
        <dbReference type="Rhea" id="RHEA:15841"/>
        <dbReference type="ChEBI" id="CHEBI:15378"/>
        <dbReference type="ChEBI" id="CHEBI:57783"/>
        <dbReference type="ChEBI" id="CHEBI:57955"/>
        <dbReference type="ChEBI" id="CHEBI:58349"/>
        <dbReference type="ChEBI" id="CHEBI:61548"/>
        <dbReference type="EC" id="1.1.1.49"/>
    </reaction>
</comment>
<feature type="binding site" evidence="6">
    <location>
        <position position="225"/>
    </location>
    <ligand>
        <name>substrate</name>
    </ligand>
</feature>
<feature type="domain" description="Glucose-6-phosphate dehydrogenase C-terminal" evidence="8">
    <location>
        <begin position="200"/>
        <end position="484"/>
    </location>
</feature>
<comment type="pathway">
    <text evidence="1 6">Carbohydrate degradation; pentose phosphate pathway; D-ribulose 5-phosphate from D-glucose 6-phosphate (oxidative stage): step 1/3.</text>
</comment>
<comment type="similarity">
    <text evidence="6">Belongs to the glucose-6-phosphate dehydrogenase family.</text>
</comment>
<evidence type="ECO:0000256" key="3">
    <source>
        <dbReference type="ARBA" id="ARBA00022857"/>
    </source>
</evidence>
<evidence type="ECO:0000256" key="6">
    <source>
        <dbReference type="HAMAP-Rule" id="MF_00966"/>
    </source>
</evidence>
<dbReference type="HAMAP" id="MF_00966">
    <property type="entry name" value="G6PD"/>
    <property type="match status" value="1"/>
</dbReference>
<evidence type="ECO:0000256" key="5">
    <source>
        <dbReference type="ARBA" id="ARBA00023277"/>
    </source>
</evidence>
<evidence type="ECO:0000313" key="9">
    <source>
        <dbReference type="EMBL" id="KRL66136.1"/>
    </source>
</evidence>
<proteinExistence type="inferred from homology"/>
<feature type="domain" description="Glucose-6-phosphate dehydrogenase NAD-binding" evidence="7">
    <location>
        <begin position="19"/>
        <end position="195"/>
    </location>
</feature>
<keyword evidence="3 6" id="KW-0521">NADP</keyword>
<feature type="binding site" evidence="6">
    <location>
        <position position="244"/>
    </location>
    <ligand>
        <name>substrate</name>
    </ligand>
</feature>
<dbReference type="PANTHER" id="PTHR23429:SF0">
    <property type="entry name" value="GLUCOSE-6-PHOSPHATE 1-DEHYDROGENASE"/>
    <property type="match status" value="1"/>
</dbReference>
<dbReference type="GO" id="GO:0006006">
    <property type="term" value="P:glucose metabolic process"/>
    <property type="evidence" value="ECO:0007669"/>
    <property type="project" value="UniProtKB-KW"/>
</dbReference>
<feature type="binding site" evidence="6">
    <location>
        <position position="56"/>
    </location>
    <ligand>
        <name>NADP(+)</name>
        <dbReference type="ChEBI" id="CHEBI:58349"/>
    </ligand>
</feature>
<dbReference type="EC" id="1.1.1.49" evidence="6"/>
<dbReference type="GO" id="GO:0009051">
    <property type="term" value="P:pentose-phosphate shunt, oxidative branch"/>
    <property type="evidence" value="ECO:0007669"/>
    <property type="project" value="TreeGrafter"/>
</dbReference>